<dbReference type="KEGG" id="hvg:123408128"/>
<evidence type="ECO:0000256" key="2">
    <source>
        <dbReference type="SAM" id="SignalP"/>
    </source>
</evidence>
<proteinExistence type="inferred from homology"/>
<name>A0A8I6Y238_HORVV</name>
<evidence type="ECO:0000313" key="3">
    <source>
        <dbReference type="EnsemblPlants" id="HORVU.MOREX.r3.7HG0650790.1"/>
    </source>
</evidence>
<organism evidence="3 4">
    <name type="scientific">Hordeum vulgare subsp. vulgare</name>
    <name type="common">Domesticated barley</name>
    <dbReference type="NCBI Taxonomy" id="112509"/>
    <lineage>
        <taxon>Eukaryota</taxon>
        <taxon>Viridiplantae</taxon>
        <taxon>Streptophyta</taxon>
        <taxon>Embryophyta</taxon>
        <taxon>Tracheophyta</taxon>
        <taxon>Spermatophyta</taxon>
        <taxon>Magnoliopsida</taxon>
        <taxon>Liliopsida</taxon>
        <taxon>Poales</taxon>
        <taxon>Poaceae</taxon>
        <taxon>BOP clade</taxon>
        <taxon>Pooideae</taxon>
        <taxon>Triticodae</taxon>
        <taxon>Triticeae</taxon>
        <taxon>Hordeinae</taxon>
        <taxon>Hordeum</taxon>
    </lineage>
</organism>
<dbReference type="GO" id="GO:0016788">
    <property type="term" value="F:hydrolase activity, acting on ester bonds"/>
    <property type="evidence" value="ECO:0007669"/>
    <property type="project" value="InterPro"/>
</dbReference>
<dbReference type="CDD" id="cd01837">
    <property type="entry name" value="SGNH_plant_lipase_like"/>
    <property type="match status" value="1"/>
</dbReference>
<reference evidence="4" key="1">
    <citation type="journal article" date="2012" name="Nature">
        <title>A physical, genetic and functional sequence assembly of the barley genome.</title>
        <authorList>
            <consortium name="The International Barley Genome Sequencing Consortium"/>
            <person name="Mayer K.F."/>
            <person name="Waugh R."/>
            <person name="Brown J.W."/>
            <person name="Schulman A."/>
            <person name="Langridge P."/>
            <person name="Platzer M."/>
            <person name="Fincher G.B."/>
            <person name="Muehlbauer G.J."/>
            <person name="Sato K."/>
            <person name="Close T.J."/>
            <person name="Wise R.P."/>
            <person name="Stein N."/>
        </authorList>
    </citation>
    <scope>NUCLEOTIDE SEQUENCE [LARGE SCALE GENOMIC DNA]</scope>
    <source>
        <strain evidence="4">cv. Morex</strain>
    </source>
</reference>
<comment type="similarity">
    <text evidence="1">Belongs to the 'GDSL' lipolytic enzyme family.</text>
</comment>
<dbReference type="GeneID" id="123408128"/>
<accession>A0A8I6Y238</accession>
<sequence length="355" mass="38418">MMLRCLLLVAIFFLTGPTTHGGQSQALVPAVFVFGDSFVDVGNNDYILTVAKANFPPYGRDFKNHVATGRFGNGKLLSDIIGEKVGFTGSPPAYLSIRSSGHNLITGANFASAGSGSYDPTSLVLKVIPLSQQLEYFKEYKSKLAVVTGKSQSQSIISGALYIISSGSNDLALNYYINPLLFKTLTIDQYADLIVSILSNTVTQLHGMGARRIGVFSLPPLGCFPAAITVFGLRKSGCVSRINRGVQIYNKKLNIAVNTLSRQYHDLKIAVLDTYKPLYNIVNSPRSQGFFEARRSCCGTGIIETSVFLCNPLSIGTCPNATSYVFWDSAHPSEKTNQLIVDSFLPELGSLVAQI</sequence>
<dbReference type="OrthoDB" id="1600564at2759"/>
<dbReference type="InterPro" id="IPR036514">
    <property type="entry name" value="SGNH_hydro_sf"/>
</dbReference>
<dbReference type="EnsemblPlants" id="HORVU.MOREX.r3.7HG0650790.1">
    <property type="protein sequence ID" value="HORVU.MOREX.r3.7HG0650790.1"/>
    <property type="gene ID" value="HORVU.MOREX.r3.7HG0650790"/>
</dbReference>
<feature type="signal peptide" evidence="2">
    <location>
        <begin position="1"/>
        <end position="21"/>
    </location>
</feature>
<dbReference type="Gramene" id="HORVU.MOREX.r3.7HG0650790.1">
    <property type="protein sequence ID" value="HORVU.MOREX.r3.7HG0650790.1"/>
    <property type="gene ID" value="HORVU.MOREX.r3.7HG0650790"/>
</dbReference>
<keyword evidence="2" id="KW-0732">Signal</keyword>
<feature type="chain" id="PRO_5035327139" description="GDSL esterase/lipase" evidence="2">
    <location>
        <begin position="22"/>
        <end position="355"/>
    </location>
</feature>
<dbReference type="InterPro" id="IPR001087">
    <property type="entry name" value="GDSL"/>
</dbReference>
<keyword evidence="4" id="KW-1185">Reference proteome</keyword>
<reference evidence="3" key="3">
    <citation type="submission" date="2022-01" db="UniProtKB">
        <authorList>
            <consortium name="EnsemblPlants"/>
        </authorList>
    </citation>
    <scope>IDENTIFICATION</scope>
    <source>
        <strain evidence="3">subsp. vulgare</strain>
    </source>
</reference>
<dbReference type="InterPro" id="IPR050592">
    <property type="entry name" value="GDSL_lipolytic_enzyme"/>
</dbReference>
<dbReference type="FunFam" id="3.40.50.1110:FF:000003">
    <property type="entry name" value="GDSL esterase/lipase APG"/>
    <property type="match status" value="1"/>
</dbReference>
<dbReference type="Gramene" id="HORVU.MOREX.r2.7HG0540110.1">
    <property type="protein sequence ID" value="HORVU.MOREX.r2.7HG0540110.1"/>
    <property type="gene ID" value="HORVU.MOREX.r2.7HG0540110"/>
</dbReference>
<dbReference type="Proteomes" id="UP000011116">
    <property type="component" value="Chromosome 7H"/>
</dbReference>
<dbReference type="Pfam" id="PF00657">
    <property type="entry name" value="Lipase_GDSL"/>
    <property type="match status" value="1"/>
</dbReference>
<evidence type="ECO:0000256" key="1">
    <source>
        <dbReference type="ARBA" id="ARBA00008668"/>
    </source>
</evidence>
<dbReference type="PANTHER" id="PTHR45642:SF68">
    <property type="entry name" value="GDSL ESTERASE_LIPASE"/>
    <property type="match status" value="1"/>
</dbReference>
<reference evidence="3" key="2">
    <citation type="submission" date="2020-10" db="EMBL/GenBank/DDBJ databases">
        <authorList>
            <person name="Scholz U."/>
            <person name="Mascher M."/>
            <person name="Fiebig A."/>
        </authorList>
    </citation>
    <scope>NUCLEOTIDE SEQUENCE [LARGE SCALE GENOMIC DNA]</scope>
    <source>
        <strain evidence="3">cv. Morex</strain>
    </source>
</reference>
<dbReference type="SUPFAM" id="SSF52266">
    <property type="entry name" value="SGNH hydrolase"/>
    <property type="match status" value="1"/>
</dbReference>
<dbReference type="InterPro" id="IPR035669">
    <property type="entry name" value="SGNH_plant_lipase-like"/>
</dbReference>
<gene>
    <name evidence="3" type="primary">LOC123408128</name>
</gene>
<evidence type="ECO:0000313" key="4">
    <source>
        <dbReference type="Proteomes" id="UP000011116"/>
    </source>
</evidence>
<dbReference type="RefSeq" id="XP_044957251.1">
    <property type="nucleotide sequence ID" value="XM_045101316.1"/>
</dbReference>
<dbReference type="SMR" id="A0A8I6Y238"/>
<evidence type="ECO:0008006" key="5">
    <source>
        <dbReference type="Google" id="ProtNLM"/>
    </source>
</evidence>
<dbReference type="PANTHER" id="PTHR45642">
    <property type="entry name" value="GDSL ESTERASE/LIPASE EXL3"/>
    <property type="match status" value="1"/>
</dbReference>
<dbReference type="AlphaFoldDB" id="A0A8I6Y238"/>
<dbReference type="Gene3D" id="3.40.50.1110">
    <property type="entry name" value="SGNH hydrolase"/>
    <property type="match status" value="1"/>
</dbReference>
<protein>
    <recommendedName>
        <fullName evidence="5">GDSL esterase/lipase</fullName>
    </recommendedName>
</protein>